<dbReference type="KEGG" id="ggr:HKW67_15800"/>
<dbReference type="SMART" id="SM00448">
    <property type="entry name" value="REC"/>
    <property type="match status" value="1"/>
</dbReference>
<dbReference type="InterPro" id="IPR011006">
    <property type="entry name" value="CheY-like_superfamily"/>
</dbReference>
<dbReference type="Gene3D" id="1.10.10.60">
    <property type="entry name" value="Homeodomain-like"/>
    <property type="match status" value="1"/>
</dbReference>
<dbReference type="PRINTS" id="PR01590">
    <property type="entry name" value="HTHFIS"/>
</dbReference>
<organism evidence="9 10">
    <name type="scientific">Gemmatimonas groenlandica</name>
    <dbReference type="NCBI Taxonomy" id="2732249"/>
    <lineage>
        <taxon>Bacteria</taxon>
        <taxon>Pseudomonadati</taxon>
        <taxon>Gemmatimonadota</taxon>
        <taxon>Gemmatimonadia</taxon>
        <taxon>Gemmatimonadales</taxon>
        <taxon>Gemmatimonadaceae</taxon>
        <taxon>Gemmatimonas</taxon>
    </lineage>
</organism>
<name>A0A6M4IQ92_9BACT</name>
<dbReference type="GO" id="GO:0043565">
    <property type="term" value="F:sequence-specific DNA binding"/>
    <property type="evidence" value="ECO:0007669"/>
    <property type="project" value="InterPro"/>
</dbReference>
<dbReference type="AlphaFoldDB" id="A0A6M4IQ92"/>
<evidence type="ECO:0000256" key="4">
    <source>
        <dbReference type="ARBA" id="ARBA00023125"/>
    </source>
</evidence>
<dbReference type="GO" id="GO:0005524">
    <property type="term" value="F:ATP binding"/>
    <property type="evidence" value="ECO:0007669"/>
    <property type="project" value="UniProtKB-KW"/>
</dbReference>
<evidence type="ECO:0000259" key="7">
    <source>
        <dbReference type="PROSITE" id="PS50045"/>
    </source>
</evidence>
<keyword evidence="2" id="KW-0067">ATP-binding</keyword>
<evidence type="ECO:0000256" key="3">
    <source>
        <dbReference type="ARBA" id="ARBA00023015"/>
    </source>
</evidence>
<proteinExistence type="predicted"/>
<evidence type="ECO:0000313" key="10">
    <source>
        <dbReference type="Proteomes" id="UP000500938"/>
    </source>
</evidence>
<dbReference type="Pfam" id="PF02954">
    <property type="entry name" value="HTH_8"/>
    <property type="match status" value="1"/>
</dbReference>
<dbReference type="SUPFAM" id="SSF52172">
    <property type="entry name" value="CheY-like"/>
    <property type="match status" value="1"/>
</dbReference>
<sequence length="515" mass="56310">MSNVALYNVDPSTQVRSALASPRSPAARERHLRIAARGSSTQPTAKMRILVVSERMSFVDALRVIVEADGRDLLHAAQSAGVCEIITRAEINVVIADQQLPGDDGFRLLDELHEVHPTLLTAMATAPGATNAAIKAFERGAADYINTPVQRDDVIAFLRRADAMTTLRVEATPEPNAEVSEFRGMYGTTPVMRDVFKMISRVGRTDVTVLVGGESGTGKELVARALHDESARRHKPFIALNCSALPSELVESELFGHTRGAFTGAVKDRGGLFEAAHGGTLFLDEIGDLGPLAQAKVLRALESGEVMRVGGTKTTRVDVRVIAATNRPLDEMVADGRFREDLLYRLKVISLALPPLRDRKADVPLLSSHFLHVFAERHSLPARRISDEASEILLNYDWPGNVRELRNVIEGALVMADGVEICPCDLPTSLTMQRPMRAMSIMEQSADLPFVEARERALREFDRAFLGAALARNGGNIARTARALGLHRQSLQKLLARRDLRQPADLQPADMPHGL</sequence>
<evidence type="ECO:0000256" key="5">
    <source>
        <dbReference type="ARBA" id="ARBA00023163"/>
    </source>
</evidence>
<dbReference type="InterPro" id="IPR025662">
    <property type="entry name" value="Sigma_54_int_dom_ATP-bd_1"/>
</dbReference>
<dbReference type="Pfam" id="PF00072">
    <property type="entry name" value="Response_reg"/>
    <property type="match status" value="1"/>
</dbReference>
<dbReference type="CDD" id="cd00009">
    <property type="entry name" value="AAA"/>
    <property type="match status" value="1"/>
</dbReference>
<dbReference type="RefSeq" id="WP_171226306.1">
    <property type="nucleotide sequence ID" value="NZ_CP053085.1"/>
</dbReference>
<dbReference type="PROSITE" id="PS00688">
    <property type="entry name" value="SIGMA54_INTERACT_3"/>
    <property type="match status" value="1"/>
</dbReference>
<dbReference type="PROSITE" id="PS50045">
    <property type="entry name" value="SIGMA54_INTERACT_4"/>
    <property type="match status" value="1"/>
</dbReference>
<dbReference type="InterPro" id="IPR002078">
    <property type="entry name" value="Sigma_54_int"/>
</dbReference>
<evidence type="ECO:0000259" key="8">
    <source>
        <dbReference type="PROSITE" id="PS50110"/>
    </source>
</evidence>
<evidence type="ECO:0000256" key="2">
    <source>
        <dbReference type="ARBA" id="ARBA00022840"/>
    </source>
</evidence>
<evidence type="ECO:0000256" key="6">
    <source>
        <dbReference type="PROSITE-ProRule" id="PRU00169"/>
    </source>
</evidence>
<dbReference type="Pfam" id="PF25601">
    <property type="entry name" value="AAA_lid_14"/>
    <property type="match status" value="1"/>
</dbReference>
<dbReference type="SMART" id="SM00382">
    <property type="entry name" value="AAA"/>
    <property type="match status" value="1"/>
</dbReference>
<dbReference type="InterPro" id="IPR058031">
    <property type="entry name" value="AAA_lid_NorR"/>
</dbReference>
<dbReference type="Gene3D" id="3.40.50.300">
    <property type="entry name" value="P-loop containing nucleotide triphosphate hydrolases"/>
    <property type="match status" value="1"/>
</dbReference>
<dbReference type="InterPro" id="IPR025944">
    <property type="entry name" value="Sigma_54_int_dom_CS"/>
</dbReference>
<dbReference type="InterPro" id="IPR027417">
    <property type="entry name" value="P-loop_NTPase"/>
</dbReference>
<dbReference type="InterPro" id="IPR001789">
    <property type="entry name" value="Sig_transdc_resp-reg_receiver"/>
</dbReference>
<dbReference type="Gene3D" id="1.10.8.60">
    <property type="match status" value="1"/>
</dbReference>
<dbReference type="Gene3D" id="3.40.50.2300">
    <property type="match status" value="1"/>
</dbReference>
<dbReference type="InterPro" id="IPR025943">
    <property type="entry name" value="Sigma_54_int_dom_ATP-bd_2"/>
</dbReference>
<dbReference type="PANTHER" id="PTHR32071">
    <property type="entry name" value="TRANSCRIPTIONAL REGULATORY PROTEIN"/>
    <property type="match status" value="1"/>
</dbReference>
<keyword evidence="3" id="KW-0805">Transcription regulation</keyword>
<dbReference type="Proteomes" id="UP000500938">
    <property type="component" value="Chromosome"/>
</dbReference>
<dbReference type="GO" id="GO:0006355">
    <property type="term" value="P:regulation of DNA-templated transcription"/>
    <property type="evidence" value="ECO:0007669"/>
    <property type="project" value="InterPro"/>
</dbReference>
<keyword evidence="5" id="KW-0804">Transcription</keyword>
<dbReference type="SUPFAM" id="SSF46689">
    <property type="entry name" value="Homeodomain-like"/>
    <property type="match status" value="1"/>
</dbReference>
<feature type="domain" description="Sigma-54 factor interaction" evidence="7">
    <location>
        <begin position="185"/>
        <end position="414"/>
    </location>
</feature>
<feature type="modified residue" description="4-aspartylphosphate" evidence="6">
    <location>
        <position position="97"/>
    </location>
</feature>
<dbReference type="SUPFAM" id="SSF52540">
    <property type="entry name" value="P-loop containing nucleoside triphosphate hydrolases"/>
    <property type="match status" value="1"/>
</dbReference>
<dbReference type="FunFam" id="3.40.50.300:FF:000006">
    <property type="entry name" value="DNA-binding transcriptional regulator NtrC"/>
    <property type="match status" value="1"/>
</dbReference>
<gene>
    <name evidence="9" type="ORF">HKW67_15800</name>
</gene>
<dbReference type="Pfam" id="PF00158">
    <property type="entry name" value="Sigma54_activat"/>
    <property type="match status" value="1"/>
</dbReference>
<keyword evidence="10" id="KW-1185">Reference proteome</keyword>
<dbReference type="GO" id="GO:0000160">
    <property type="term" value="P:phosphorelay signal transduction system"/>
    <property type="evidence" value="ECO:0007669"/>
    <property type="project" value="InterPro"/>
</dbReference>
<evidence type="ECO:0000313" key="9">
    <source>
        <dbReference type="EMBL" id="QJR36873.1"/>
    </source>
</evidence>
<dbReference type="InterPro" id="IPR003593">
    <property type="entry name" value="AAA+_ATPase"/>
</dbReference>
<dbReference type="InterPro" id="IPR009057">
    <property type="entry name" value="Homeodomain-like_sf"/>
</dbReference>
<dbReference type="PROSITE" id="PS00675">
    <property type="entry name" value="SIGMA54_INTERACT_1"/>
    <property type="match status" value="1"/>
</dbReference>
<protein>
    <submittedName>
        <fullName evidence="9">Sigma-54-dependent Fis family transcriptional regulator</fullName>
    </submittedName>
</protein>
<evidence type="ECO:0000256" key="1">
    <source>
        <dbReference type="ARBA" id="ARBA00022741"/>
    </source>
</evidence>
<feature type="domain" description="Response regulatory" evidence="8">
    <location>
        <begin position="48"/>
        <end position="162"/>
    </location>
</feature>
<keyword evidence="1" id="KW-0547">Nucleotide-binding</keyword>
<reference evidence="9 10" key="1">
    <citation type="submission" date="2020-05" db="EMBL/GenBank/DDBJ databases">
        <title>Complete genome sequence of Gemmatimonas greenlandica TET16.</title>
        <authorList>
            <person name="Zeng Y."/>
        </authorList>
    </citation>
    <scope>NUCLEOTIDE SEQUENCE [LARGE SCALE GENOMIC DNA]</scope>
    <source>
        <strain evidence="9 10">TET16</strain>
    </source>
</reference>
<dbReference type="InterPro" id="IPR002197">
    <property type="entry name" value="HTH_Fis"/>
</dbReference>
<keyword evidence="4" id="KW-0238">DNA-binding</keyword>
<dbReference type="PROSITE" id="PS00676">
    <property type="entry name" value="SIGMA54_INTERACT_2"/>
    <property type="match status" value="1"/>
</dbReference>
<dbReference type="PROSITE" id="PS50110">
    <property type="entry name" value="RESPONSE_REGULATORY"/>
    <property type="match status" value="1"/>
</dbReference>
<keyword evidence="6" id="KW-0597">Phosphoprotein</keyword>
<dbReference type="EMBL" id="CP053085">
    <property type="protein sequence ID" value="QJR36873.1"/>
    <property type="molecule type" value="Genomic_DNA"/>
</dbReference>
<accession>A0A6M4IQ92</accession>